<dbReference type="eggNOG" id="ENOG5031K80">
    <property type="taxonomic scope" value="Bacteria"/>
</dbReference>
<sequence>MSARMQKRLMQQNTNAKLDELLDLSKEANRKIDRIGERVDNIDHRLSSLEMQVGKVTTKAFVAGGLGGAIVTVGIELIKAKFGG</sequence>
<accession>A0A0A2Y1J4</accession>
<gene>
    <name evidence="2" type="ORF">JP36_10170</name>
</gene>
<protein>
    <recommendedName>
        <fullName evidence="4">Hemolysin XhlA</fullName>
    </recommendedName>
</protein>
<reference evidence="2 3" key="1">
    <citation type="submission" date="2014-08" db="EMBL/GenBank/DDBJ databases">
        <title>Chaperone-usher fimbriae in a diverse selection of Gallibacterium genomes.</title>
        <authorList>
            <person name="Kudirkiene E."/>
            <person name="Bager R.J."/>
            <person name="Johnson T.J."/>
            <person name="Bojesen A.M."/>
        </authorList>
    </citation>
    <scope>NUCLEOTIDE SEQUENCE [LARGE SCALE GENOMIC DNA]</scope>
    <source>
        <strain evidence="2 3">CCM5974</strain>
    </source>
</reference>
<dbReference type="EMBL" id="JPXX01000029">
    <property type="protein sequence ID" value="KGQ36485.1"/>
    <property type="molecule type" value="Genomic_DNA"/>
</dbReference>
<evidence type="ECO:0008006" key="4">
    <source>
        <dbReference type="Google" id="ProtNLM"/>
    </source>
</evidence>
<dbReference type="AlphaFoldDB" id="A0A0A2Y1J4"/>
<evidence type="ECO:0000313" key="2">
    <source>
        <dbReference type="EMBL" id="KGQ36485.1"/>
    </source>
</evidence>
<evidence type="ECO:0000256" key="1">
    <source>
        <dbReference type="SAM" id="Coils"/>
    </source>
</evidence>
<keyword evidence="1" id="KW-0175">Coiled coil</keyword>
<comment type="caution">
    <text evidence="2">The sequence shown here is derived from an EMBL/GenBank/DDBJ whole genome shotgun (WGS) entry which is preliminary data.</text>
</comment>
<feature type="coiled-coil region" evidence="1">
    <location>
        <begin position="11"/>
        <end position="38"/>
    </location>
</feature>
<dbReference type="RefSeq" id="WP_039174302.1">
    <property type="nucleotide sequence ID" value="NZ_JPXX01000029.1"/>
</dbReference>
<dbReference type="STRING" id="155515.JP36_10170"/>
<name>A0A0A2Y1J4_9PAST</name>
<organism evidence="2 3">
    <name type="scientific">Gallibacterium genomosp. 1</name>
    <dbReference type="NCBI Taxonomy" id="155515"/>
    <lineage>
        <taxon>Bacteria</taxon>
        <taxon>Pseudomonadati</taxon>
        <taxon>Pseudomonadota</taxon>
        <taxon>Gammaproteobacteria</taxon>
        <taxon>Pasteurellales</taxon>
        <taxon>Pasteurellaceae</taxon>
        <taxon>Gallibacterium</taxon>
    </lineage>
</organism>
<dbReference type="Proteomes" id="UP000030539">
    <property type="component" value="Unassembled WGS sequence"/>
</dbReference>
<evidence type="ECO:0000313" key="3">
    <source>
        <dbReference type="Proteomes" id="UP000030539"/>
    </source>
</evidence>
<proteinExistence type="predicted"/>